<keyword evidence="3" id="KW-1185">Reference proteome</keyword>
<dbReference type="Proteomes" id="UP001337655">
    <property type="component" value="Unassembled WGS sequence"/>
</dbReference>
<dbReference type="RefSeq" id="XP_064653595.1">
    <property type="nucleotide sequence ID" value="XM_064808175.1"/>
</dbReference>
<evidence type="ECO:0000313" key="2">
    <source>
        <dbReference type="EMBL" id="KAK5163025.1"/>
    </source>
</evidence>
<gene>
    <name evidence="2" type="ORF">LTR77_010959</name>
</gene>
<proteinExistence type="predicted"/>
<organism evidence="2 3">
    <name type="scientific">Saxophila tyrrhenica</name>
    <dbReference type="NCBI Taxonomy" id="1690608"/>
    <lineage>
        <taxon>Eukaryota</taxon>
        <taxon>Fungi</taxon>
        <taxon>Dikarya</taxon>
        <taxon>Ascomycota</taxon>
        <taxon>Pezizomycotina</taxon>
        <taxon>Dothideomycetes</taxon>
        <taxon>Dothideomycetidae</taxon>
        <taxon>Mycosphaerellales</taxon>
        <taxon>Extremaceae</taxon>
        <taxon>Saxophila</taxon>
    </lineage>
</organism>
<feature type="chain" id="PRO_5043519108" evidence="1">
    <location>
        <begin position="20"/>
        <end position="205"/>
    </location>
</feature>
<evidence type="ECO:0000313" key="3">
    <source>
        <dbReference type="Proteomes" id="UP001337655"/>
    </source>
</evidence>
<comment type="caution">
    <text evidence="2">The sequence shown here is derived from an EMBL/GenBank/DDBJ whole genome shotgun (WGS) entry which is preliminary data.</text>
</comment>
<evidence type="ECO:0000256" key="1">
    <source>
        <dbReference type="SAM" id="SignalP"/>
    </source>
</evidence>
<reference evidence="2 3" key="1">
    <citation type="submission" date="2023-08" db="EMBL/GenBank/DDBJ databases">
        <title>Black Yeasts Isolated from many extreme environments.</title>
        <authorList>
            <person name="Coleine C."/>
            <person name="Stajich J.E."/>
            <person name="Selbmann L."/>
        </authorList>
    </citation>
    <scope>NUCLEOTIDE SEQUENCE [LARGE SCALE GENOMIC DNA]</scope>
    <source>
        <strain evidence="2 3">CCFEE 5935</strain>
    </source>
</reference>
<dbReference type="GeneID" id="89932283"/>
<feature type="signal peptide" evidence="1">
    <location>
        <begin position="1"/>
        <end position="19"/>
    </location>
</feature>
<sequence>MEILEVLTATISYLALVGASPIVGSSQGFEPPSGVVARSSSPIPTNTTVAVTPNKFAACPGTGSSIPTPVDRPGVIFRWQYLNFDAFQVCGFAWITIHEDGYYNFGGQFTNSGPESYHLALASGFKDARQVGYSFEHTCQVVGSSPCEWEDEAYDRRIRERWGDIWAFKPFAWRALLDRDEIDPELVYQQWIDDLMPGIVIPVVK</sequence>
<keyword evidence="1" id="KW-0732">Signal</keyword>
<protein>
    <submittedName>
        <fullName evidence="2">Uncharacterized protein</fullName>
    </submittedName>
</protein>
<dbReference type="AlphaFoldDB" id="A0AAV9NU24"/>
<dbReference type="EMBL" id="JAVRRT010000029">
    <property type="protein sequence ID" value="KAK5163025.1"/>
    <property type="molecule type" value="Genomic_DNA"/>
</dbReference>
<name>A0AAV9NU24_9PEZI</name>
<accession>A0AAV9NU24</accession>